<dbReference type="Proteomes" id="UP000070366">
    <property type="component" value="Unassembled WGS sequence"/>
</dbReference>
<dbReference type="EMBL" id="LSZW01000063">
    <property type="protein sequence ID" value="KXK65138.1"/>
    <property type="molecule type" value="Genomic_DNA"/>
</dbReference>
<evidence type="ECO:0000313" key="2">
    <source>
        <dbReference type="EMBL" id="KXK65138.1"/>
    </source>
</evidence>
<accession>A0A136Q375</accession>
<keyword evidence="3" id="KW-1185">Reference proteome</keyword>
<evidence type="ECO:0000313" key="3">
    <source>
        <dbReference type="Proteomes" id="UP000070366"/>
    </source>
</evidence>
<organism evidence="2 3">
    <name type="scientific">Christensenella minuta</name>
    <dbReference type="NCBI Taxonomy" id="626937"/>
    <lineage>
        <taxon>Bacteria</taxon>
        <taxon>Bacillati</taxon>
        <taxon>Bacillota</taxon>
        <taxon>Clostridia</taxon>
        <taxon>Christensenellales</taxon>
        <taxon>Christensenellaceae</taxon>
        <taxon>Christensenella</taxon>
    </lineage>
</organism>
<dbReference type="AlphaFoldDB" id="A0A136Q375"/>
<keyword evidence="1" id="KW-0472">Membrane</keyword>
<name>A0A136Q375_9FIRM</name>
<sequence length="46" mass="4984">MYNSYSIHEKACFSKGGLTKKGLLYANLFTISYFAASFGATASLPL</sequence>
<keyword evidence="1" id="KW-1133">Transmembrane helix</keyword>
<protein>
    <submittedName>
        <fullName evidence="2">Uncharacterized protein</fullName>
    </submittedName>
</protein>
<dbReference type="STRING" id="626937.HMPREF3293_02396"/>
<keyword evidence="1" id="KW-0812">Transmembrane</keyword>
<proteinExistence type="predicted"/>
<reference evidence="2 3" key="1">
    <citation type="submission" date="2016-02" db="EMBL/GenBank/DDBJ databases">
        <authorList>
            <person name="Wen L."/>
            <person name="He K."/>
            <person name="Yang H."/>
        </authorList>
    </citation>
    <scope>NUCLEOTIDE SEQUENCE [LARGE SCALE GENOMIC DNA]</scope>
    <source>
        <strain evidence="2 3">DSM 22607</strain>
    </source>
</reference>
<comment type="caution">
    <text evidence="2">The sequence shown here is derived from an EMBL/GenBank/DDBJ whole genome shotgun (WGS) entry which is preliminary data.</text>
</comment>
<gene>
    <name evidence="2" type="ORF">HMPREF3293_02396</name>
</gene>
<evidence type="ECO:0000256" key="1">
    <source>
        <dbReference type="SAM" id="Phobius"/>
    </source>
</evidence>
<feature type="transmembrane region" description="Helical" evidence="1">
    <location>
        <begin position="23"/>
        <end position="44"/>
    </location>
</feature>